<organism evidence="18 19">
    <name type="scientific">Meloidogyne enterolobii</name>
    <name type="common">Root-knot nematode worm</name>
    <name type="synonym">Meloidogyne mayaguensis</name>
    <dbReference type="NCBI Taxonomy" id="390850"/>
    <lineage>
        <taxon>Eukaryota</taxon>
        <taxon>Metazoa</taxon>
        <taxon>Ecdysozoa</taxon>
        <taxon>Nematoda</taxon>
        <taxon>Chromadorea</taxon>
        <taxon>Rhabditida</taxon>
        <taxon>Tylenchina</taxon>
        <taxon>Tylenchomorpha</taxon>
        <taxon>Tylenchoidea</taxon>
        <taxon>Meloidogynidae</taxon>
        <taxon>Meloidogyninae</taxon>
        <taxon>Meloidogyne</taxon>
    </lineage>
</organism>
<dbReference type="UniPathway" id="UPA00143"/>
<evidence type="ECO:0000259" key="17">
    <source>
        <dbReference type="PROSITE" id="PS50089"/>
    </source>
</evidence>
<accession>A0A6V7XG86</accession>
<dbReference type="EC" id="2.3.2.27" evidence="14"/>
<evidence type="ECO:0000256" key="6">
    <source>
        <dbReference type="ARBA" id="ARBA00022723"/>
    </source>
</evidence>
<evidence type="ECO:0000256" key="1">
    <source>
        <dbReference type="ARBA" id="ARBA00000900"/>
    </source>
</evidence>
<dbReference type="InterPro" id="IPR058642">
    <property type="entry name" value="BRE1A/B-like_dom"/>
</dbReference>
<comment type="subcellular location">
    <subcellularLocation>
        <location evidence="2 14">Nucleus</location>
    </subcellularLocation>
</comment>
<comment type="caution">
    <text evidence="18">The sequence shown here is derived from an EMBL/GenBank/DDBJ whole genome shotgun (WGS) entry which is preliminary data.</text>
</comment>
<comment type="similarity">
    <text evidence="4 14">Belongs to the BRE1 family.</text>
</comment>
<evidence type="ECO:0000256" key="2">
    <source>
        <dbReference type="ARBA" id="ARBA00004123"/>
    </source>
</evidence>
<keyword evidence="9 14" id="KW-0862">Zinc</keyword>
<dbReference type="SMART" id="SM00184">
    <property type="entry name" value="RING"/>
    <property type="match status" value="1"/>
</dbReference>
<keyword evidence="7 13" id="KW-0863">Zinc-finger</keyword>
<feature type="region of interest" description="Disordered" evidence="16">
    <location>
        <begin position="595"/>
        <end position="645"/>
    </location>
</feature>
<keyword evidence="6 14" id="KW-0479">Metal-binding</keyword>
<evidence type="ECO:0000256" key="10">
    <source>
        <dbReference type="ARBA" id="ARBA00022853"/>
    </source>
</evidence>
<dbReference type="InterPro" id="IPR013956">
    <property type="entry name" value="E3_ubiquit_lig_Bre1"/>
</dbReference>
<evidence type="ECO:0000256" key="15">
    <source>
        <dbReference type="SAM" id="Coils"/>
    </source>
</evidence>
<evidence type="ECO:0000313" key="18">
    <source>
        <dbReference type="EMBL" id="CAD2198263.1"/>
    </source>
</evidence>
<dbReference type="Pfam" id="PF00097">
    <property type="entry name" value="zf-C3HC4"/>
    <property type="match status" value="1"/>
</dbReference>
<dbReference type="GO" id="GO:0005634">
    <property type="term" value="C:nucleus"/>
    <property type="evidence" value="ECO:0007669"/>
    <property type="project" value="UniProtKB-SubCell"/>
</dbReference>
<evidence type="ECO:0000256" key="11">
    <source>
        <dbReference type="ARBA" id="ARBA00023054"/>
    </source>
</evidence>
<dbReference type="PANTHER" id="PTHR23163:SF0">
    <property type="entry name" value="E3 UBIQUITIN-PROTEIN LIGASE BRE1"/>
    <property type="match status" value="1"/>
</dbReference>
<comment type="catalytic activity">
    <reaction evidence="1 14">
        <text>S-ubiquitinyl-[E2 ubiquitin-conjugating enzyme]-L-cysteine + [acceptor protein]-L-lysine = [E2 ubiquitin-conjugating enzyme]-L-cysteine + N(6)-ubiquitinyl-[acceptor protein]-L-lysine.</text>
        <dbReference type="EC" id="2.3.2.27"/>
    </reaction>
</comment>
<keyword evidence="11 14" id="KW-0175">Coiled coil</keyword>
<name>A0A6V7XG86_MELEN</name>
<evidence type="ECO:0000256" key="8">
    <source>
        <dbReference type="ARBA" id="ARBA00022786"/>
    </source>
</evidence>
<dbReference type="PROSITE" id="PS00518">
    <property type="entry name" value="ZF_RING_1"/>
    <property type="match status" value="1"/>
</dbReference>
<dbReference type="SUPFAM" id="SSF57850">
    <property type="entry name" value="RING/U-box"/>
    <property type="match status" value="1"/>
</dbReference>
<dbReference type="GO" id="GO:0006325">
    <property type="term" value="P:chromatin organization"/>
    <property type="evidence" value="ECO:0007669"/>
    <property type="project" value="UniProtKB-KW"/>
</dbReference>
<dbReference type="AlphaFoldDB" id="A0A6V7XG86"/>
<dbReference type="Gene3D" id="3.30.40.10">
    <property type="entry name" value="Zinc/RING finger domain, C3HC4 (zinc finger)"/>
    <property type="match status" value="1"/>
</dbReference>
<dbReference type="PANTHER" id="PTHR23163">
    <property type="entry name" value="RING FINGER PROTEIN-RELATED"/>
    <property type="match status" value="1"/>
</dbReference>
<dbReference type="InterPro" id="IPR013083">
    <property type="entry name" value="Znf_RING/FYVE/PHD"/>
</dbReference>
<dbReference type="EMBL" id="CAJEWN010001541">
    <property type="protein sequence ID" value="CAD2198263.1"/>
    <property type="molecule type" value="Genomic_DNA"/>
</dbReference>
<comment type="pathway">
    <text evidence="3 14">Protein modification; protein ubiquitination.</text>
</comment>
<feature type="compositionally biased region" description="Polar residues" evidence="16">
    <location>
        <begin position="562"/>
        <end position="580"/>
    </location>
</feature>
<feature type="region of interest" description="Disordered" evidence="16">
    <location>
        <begin position="1"/>
        <end position="27"/>
    </location>
</feature>
<dbReference type="PROSITE" id="PS50089">
    <property type="entry name" value="ZF_RING_2"/>
    <property type="match status" value="1"/>
</dbReference>
<reference evidence="18 19" key="1">
    <citation type="submission" date="2020-08" db="EMBL/GenBank/DDBJ databases">
        <authorList>
            <person name="Koutsovoulos G."/>
            <person name="Danchin GJ E."/>
        </authorList>
    </citation>
    <scope>NUCLEOTIDE SEQUENCE [LARGE SCALE GENOMIC DNA]</scope>
</reference>
<gene>
    <name evidence="18" type="ORF">MENT_LOCUS51559</name>
</gene>
<dbReference type="GO" id="GO:0008270">
    <property type="term" value="F:zinc ion binding"/>
    <property type="evidence" value="ECO:0007669"/>
    <property type="project" value="UniProtKB-KW"/>
</dbReference>
<evidence type="ECO:0000256" key="12">
    <source>
        <dbReference type="ARBA" id="ARBA00023242"/>
    </source>
</evidence>
<evidence type="ECO:0000313" key="19">
    <source>
        <dbReference type="Proteomes" id="UP000580250"/>
    </source>
</evidence>
<evidence type="ECO:0000256" key="13">
    <source>
        <dbReference type="PROSITE-ProRule" id="PRU00175"/>
    </source>
</evidence>
<dbReference type="GO" id="GO:0016567">
    <property type="term" value="P:protein ubiquitination"/>
    <property type="evidence" value="ECO:0007669"/>
    <property type="project" value="UniProtKB-UniRule"/>
</dbReference>
<evidence type="ECO:0000256" key="3">
    <source>
        <dbReference type="ARBA" id="ARBA00004906"/>
    </source>
</evidence>
<evidence type="ECO:0000256" key="9">
    <source>
        <dbReference type="ARBA" id="ARBA00022833"/>
    </source>
</evidence>
<keyword evidence="12 14" id="KW-0539">Nucleus</keyword>
<proteinExistence type="inferred from homology"/>
<feature type="domain" description="RING-type" evidence="17">
    <location>
        <begin position="897"/>
        <end position="936"/>
    </location>
</feature>
<sequence length="950" mass="111301">MTKRSLASEDSDDDEIQASSSEARIDSPHTKKRRFVEFEPIRICSIGSVKEIEHKVLRAQHYKLCERFRYKQKIQQEFEKRIEEFERRQVQDDAVNCIINRYWNRLDADIQLLLQRFGEETPQLQLDTEAKEETTSSPPQGKHFLNLLAQWSCDELDDKMKQRVEFSQRAIAKLLLTCARISERNGRLCDLLKDYGNNENKLVSDSDQTAKINEELQSYATSVFEENVSNKKLVNELQTENHRLSLQSSSCDDKIALMESKVETLNNEIEDLRCQLLKSFRREEKLDFRLAEYIKKENSLVQVQEAASITKNLTQIENGAINEEVASLSKSKLEELQQDLEIQTDLANNRLTELKEITERNKSLSAEVECCKMKMKYISPEDIKNSNEYLFLQTSFSSLFEDCKLQKKEIEDLKQANAQIKQHYEERISSMQIDETTALERFQQTVCELDNDLNLARKEYENVCVDYEINTISKEQAIPIQEQVNSLMNTLSTQNTQLKQEVARLKRKLQEAFEQLNMCNKELEGERRLNNDNYLIIKLEENSSSSFHQLNSTTQHHHQIPSDHSSPVNSENTHNSNNAMDNVIDSGLIKKEEPMDVSSQNGEDHPSKPHVVSTSSGNNHRPDSSNSASSRPCTPADLGAENQRLRMERDRFKEKLRQLAKTDLHEKRKYWTEEQKRKIKHLEEVCEKKIRELQNAKQEEDGLMQEMESIGQAFEELQEQNKKLLEQLREKEEVNLKLMSERIRSTQGQKKIKDEKDLLSKTIQSMENQLAAKMLLCQKLEEKERILIEQRGTLEHEIRIREQHNESLKKKACEFSQLSTDLKLRLERLDVQFNELRENVIKKASTHEADANKIKRLEEEKSSMKRKLDRAKKMEKLENVDQVIQEENRILRESLTCPSCKVRRKNAILEKCHHVFCFECIRQRYDNRRRKCPKCNAAFGANDYHRIYLE</sequence>
<dbReference type="InterPro" id="IPR018957">
    <property type="entry name" value="Znf_C3HC4_RING-type"/>
</dbReference>
<feature type="compositionally biased region" description="Polar residues" evidence="16">
    <location>
        <begin position="612"/>
        <end position="632"/>
    </location>
</feature>
<evidence type="ECO:0000256" key="16">
    <source>
        <dbReference type="SAM" id="MobiDB-lite"/>
    </source>
</evidence>
<evidence type="ECO:0000256" key="4">
    <source>
        <dbReference type="ARBA" id="ARBA00005555"/>
    </source>
</evidence>
<dbReference type="Pfam" id="PF26052">
    <property type="entry name" value="BRE1B"/>
    <property type="match status" value="1"/>
</dbReference>
<keyword evidence="8 14" id="KW-0833">Ubl conjugation pathway</keyword>
<dbReference type="InterPro" id="IPR001841">
    <property type="entry name" value="Znf_RING"/>
</dbReference>
<feature type="coiled-coil region" evidence="15">
    <location>
        <begin position="255"/>
        <end position="282"/>
    </location>
</feature>
<dbReference type="InterPro" id="IPR017907">
    <property type="entry name" value="Znf_RING_CS"/>
</dbReference>
<dbReference type="Proteomes" id="UP000580250">
    <property type="component" value="Unassembled WGS sequence"/>
</dbReference>
<dbReference type="GO" id="GO:0033503">
    <property type="term" value="C:HULC complex"/>
    <property type="evidence" value="ECO:0007669"/>
    <property type="project" value="TreeGrafter"/>
</dbReference>
<keyword evidence="5 14" id="KW-0808">Transferase</keyword>
<feature type="coiled-coil region" evidence="15">
    <location>
        <begin position="488"/>
        <end position="526"/>
    </location>
</feature>
<evidence type="ECO:0000256" key="5">
    <source>
        <dbReference type="ARBA" id="ARBA00022679"/>
    </source>
</evidence>
<evidence type="ECO:0000256" key="7">
    <source>
        <dbReference type="ARBA" id="ARBA00022771"/>
    </source>
</evidence>
<dbReference type="OrthoDB" id="10266039at2759"/>
<evidence type="ECO:0000256" key="14">
    <source>
        <dbReference type="RuleBase" id="RU365038"/>
    </source>
</evidence>
<feature type="coiled-coil region" evidence="15">
    <location>
        <begin position="330"/>
        <end position="374"/>
    </location>
</feature>
<protein>
    <recommendedName>
        <fullName evidence="14">E3 ubiquitin protein ligase</fullName>
        <ecNumber evidence="14">2.3.2.27</ecNumber>
    </recommendedName>
</protein>
<dbReference type="GO" id="GO:0061630">
    <property type="term" value="F:ubiquitin protein ligase activity"/>
    <property type="evidence" value="ECO:0007669"/>
    <property type="project" value="UniProtKB-EC"/>
</dbReference>
<keyword evidence="10 14" id="KW-0156">Chromatin regulator</keyword>
<feature type="region of interest" description="Disordered" evidence="16">
    <location>
        <begin position="549"/>
        <end position="581"/>
    </location>
</feature>